<evidence type="ECO:0000256" key="1">
    <source>
        <dbReference type="SAM" id="MobiDB-lite"/>
    </source>
</evidence>
<proteinExistence type="predicted"/>
<accession>A0A0K1Q0Z7</accession>
<feature type="region of interest" description="Disordered" evidence="1">
    <location>
        <begin position="165"/>
        <end position="194"/>
    </location>
</feature>
<keyword evidence="3" id="KW-1185">Reference proteome</keyword>
<sequence length="194" mass="21118">MPFPHFDGHTCAVVHLEGEADRAAGAASSLMVVIVPGAVRLRSTRRRLRRVVALRHASGSCDSGHEHDGSCSMGVPRRSWRAHFEISNVHWEPLDAEGLNGKKAWAPVRNARAFSVRAPSHATCRIHRSIDVALATSSLGRMPYENWYPPWGGCRTKFGGAGRHPTNATSDAGVDRSRHAPGNVGRLEFASRSL</sequence>
<evidence type="ECO:0000313" key="2">
    <source>
        <dbReference type="EMBL" id="AKU99084.1"/>
    </source>
</evidence>
<dbReference type="EMBL" id="CP012333">
    <property type="protein sequence ID" value="AKU99084.1"/>
    <property type="molecule type" value="Genomic_DNA"/>
</dbReference>
<protein>
    <submittedName>
        <fullName evidence="2">Uncharacterized protein</fullName>
    </submittedName>
</protein>
<evidence type="ECO:0000313" key="3">
    <source>
        <dbReference type="Proteomes" id="UP000064967"/>
    </source>
</evidence>
<reference evidence="2 3" key="1">
    <citation type="submission" date="2015-08" db="EMBL/GenBank/DDBJ databases">
        <authorList>
            <person name="Babu N.S."/>
            <person name="Beckwith C.J."/>
            <person name="Beseler K.G."/>
            <person name="Brison A."/>
            <person name="Carone J.V."/>
            <person name="Caskin T.P."/>
            <person name="Diamond M."/>
            <person name="Durham M.E."/>
            <person name="Foxe J.M."/>
            <person name="Go M."/>
            <person name="Henderson B.A."/>
            <person name="Jones I.B."/>
            <person name="McGettigan J.A."/>
            <person name="Micheletti S.J."/>
            <person name="Nasrallah M.E."/>
            <person name="Ortiz D."/>
            <person name="Piller C.R."/>
            <person name="Privatt S.R."/>
            <person name="Schneider S.L."/>
            <person name="Sharp S."/>
            <person name="Smith T.C."/>
            <person name="Stanton J.D."/>
            <person name="Ullery H.E."/>
            <person name="Wilson R.J."/>
            <person name="Serrano M.G."/>
            <person name="Buck G."/>
            <person name="Lee V."/>
            <person name="Wang Y."/>
            <person name="Carvalho R."/>
            <person name="Voegtly L."/>
            <person name="Shi R."/>
            <person name="Duckworth R."/>
            <person name="Johnson A."/>
            <person name="Loviza R."/>
            <person name="Walstead R."/>
            <person name="Shah Z."/>
            <person name="Kiflezghi M."/>
            <person name="Wade K."/>
            <person name="Ball S.L."/>
            <person name="Bradley K.W."/>
            <person name="Asai D.J."/>
            <person name="Bowman C.A."/>
            <person name="Russell D.A."/>
            <person name="Pope W.H."/>
            <person name="Jacobs-Sera D."/>
            <person name="Hendrix R.W."/>
            <person name="Hatfull G.F."/>
        </authorList>
    </citation>
    <scope>NUCLEOTIDE SEQUENCE [LARGE SCALE GENOMIC DNA]</scope>
    <source>
        <strain evidence="2 3">DSM 27648</strain>
    </source>
</reference>
<gene>
    <name evidence="2" type="ORF">AKJ09_05748</name>
</gene>
<dbReference type="AlphaFoldDB" id="A0A0K1Q0Z7"/>
<name>A0A0K1Q0Z7_9BACT</name>
<dbReference type="STRING" id="1391654.AKJ09_05748"/>
<organism evidence="2 3">
    <name type="scientific">Labilithrix luteola</name>
    <dbReference type="NCBI Taxonomy" id="1391654"/>
    <lineage>
        <taxon>Bacteria</taxon>
        <taxon>Pseudomonadati</taxon>
        <taxon>Myxococcota</taxon>
        <taxon>Polyangia</taxon>
        <taxon>Polyangiales</taxon>
        <taxon>Labilitrichaceae</taxon>
        <taxon>Labilithrix</taxon>
    </lineage>
</organism>
<dbReference type="KEGG" id="llu:AKJ09_05748"/>
<dbReference type="Proteomes" id="UP000064967">
    <property type="component" value="Chromosome"/>
</dbReference>